<accession>A0A6A9QHC6</accession>
<evidence type="ECO:0000256" key="6">
    <source>
        <dbReference type="ARBA" id="ARBA00022884"/>
    </source>
</evidence>
<evidence type="ECO:0000256" key="3">
    <source>
        <dbReference type="ARBA" id="ARBA00022603"/>
    </source>
</evidence>
<evidence type="ECO:0000256" key="4">
    <source>
        <dbReference type="ARBA" id="ARBA00022679"/>
    </source>
</evidence>
<dbReference type="SUPFAM" id="SSF53335">
    <property type="entry name" value="S-adenosyl-L-methionine-dependent methyltransferases"/>
    <property type="match status" value="1"/>
</dbReference>
<dbReference type="PANTHER" id="PTHR22807:SF74">
    <property type="entry name" value="TRNA (CYTOSINE(48)-C(5))-METHYLTRANSFERASE"/>
    <property type="match status" value="1"/>
</dbReference>
<keyword evidence="3 8" id="KW-0489">Methyltransferase</keyword>
<dbReference type="PROSITE" id="PS51686">
    <property type="entry name" value="SAM_MT_RSMB_NOP"/>
    <property type="match status" value="1"/>
</dbReference>
<dbReference type="InterPro" id="IPR001678">
    <property type="entry name" value="MeTrfase_RsmB-F_NOP2_dom"/>
</dbReference>
<name>A0A6A9QHC6_SULME</name>
<evidence type="ECO:0000256" key="2">
    <source>
        <dbReference type="ARBA" id="ARBA00022490"/>
    </source>
</evidence>
<dbReference type="Pfam" id="PF01189">
    <property type="entry name" value="Methyltr_RsmB-F"/>
    <property type="match status" value="1"/>
</dbReference>
<dbReference type="AlphaFoldDB" id="A0A6A9QHC6"/>
<keyword evidence="2" id="KW-0963">Cytoplasm</keyword>
<dbReference type="InterPro" id="IPR029063">
    <property type="entry name" value="SAM-dependent_MTases_sf"/>
</dbReference>
<dbReference type="GO" id="GO:0016428">
    <property type="term" value="F:tRNA (cytidine-5-)-methyltransferase activity"/>
    <property type="evidence" value="ECO:0007669"/>
    <property type="project" value="TreeGrafter"/>
</dbReference>
<evidence type="ECO:0000313" key="9">
    <source>
        <dbReference type="Proteomes" id="UP000470772"/>
    </source>
</evidence>
<dbReference type="Proteomes" id="UP000470772">
    <property type="component" value="Unassembled WGS sequence"/>
</dbReference>
<dbReference type="PRINTS" id="PR02008">
    <property type="entry name" value="RCMTFAMILY"/>
</dbReference>
<dbReference type="GO" id="GO:0030488">
    <property type="term" value="P:tRNA methylation"/>
    <property type="evidence" value="ECO:0007669"/>
    <property type="project" value="TreeGrafter"/>
</dbReference>
<keyword evidence="6" id="KW-0694">RNA-binding</keyword>
<keyword evidence="4" id="KW-0808">Transferase</keyword>
<protein>
    <submittedName>
        <fullName evidence="8">NOL1/NOP2/sun family putative RNA methylase</fullName>
    </submittedName>
</protein>
<comment type="similarity">
    <text evidence="1">Belongs to the class I-like SAM-binding methyltransferase superfamily. RsmB/NOP family.</text>
</comment>
<organism evidence="8 9">
    <name type="scientific">Sulfuracidifex metallicus DSM 6482 = JCM 9184</name>
    <dbReference type="NCBI Taxonomy" id="523847"/>
    <lineage>
        <taxon>Archaea</taxon>
        <taxon>Thermoproteota</taxon>
        <taxon>Thermoprotei</taxon>
        <taxon>Sulfolobales</taxon>
        <taxon>Sulfolobaceae</taxon>
        <taxon>Sulfuracidifex</taxon>
    </lineage>
</organism>
<evidence type="ECO:0000256" key="1">
    <source>
        <dbReference type="ARBA" id="ARBA00007494"/>
    </source>
</evidence>
<dbReference type="NCBIfam" id="TIGR00446">
    <property type="entry name" value="nop2p"/>
    <property type="match status" value="1"/>
</dbReference>
<dbReference type="PANTHER" id="PTHR22807">
    <property type="entry name" value="NOP2 YEAST -RELATED NOL1/NOP2/FMU SUN DOMAIN-CONTAINING"/>
    <property type="match status" value="1"/>
</dbReference>
<dbReference type="InterPro" id="IPR049560">
    <property type="entry name" value="MeTrfase_RsmB-F_NOP2_cat"/>
</dbReference>
<keyword evidence="9" id="KW-1185">Reference proteome</keyword>
<dbReference type="EMBL" id="WGGD01000005">
    <property type="protein sequence ID" value="MUN28637.1"/>
    <property type="molecule type" value="Genomic_DNA"/>
</dbReference>
<comment type="caution">
    <text evidence="8">The sequence shown here is derived from an EMBL/GenBank/DDBJ whole genome shotgun (WGS) entry which is preliminary data.</text>
</comment>
<evidence type="ECO:0000259" key="7">
    <source>
        <dbReference type="PROSITE" id="PS51686"/>
    </source>
</evidence>
<reference evidence="8 9" key="1">
    <citation type="submission" date="2019-10" db="EMBL/GenBank/DDBJ databases">
        <title>Sequencing and Assembly of Multiple Reported Metal-Biooxidizing Members of the Extremely Thermoacidophilic Archaeal Family Sulfolobaceae.</title>
        <authorList>
            <person name="Counts J.A."/>
            <person name="Kelly R.M."/>
        </authorList>
    </citation>
    <scope>NUCLEOTIDE SEQUENCE [LARGE SCALE GENOMIC DNA]</scope>
    <source>
        <strain evidence="8 9">DSM 6482</strain>
    </source>
</reference>
<dbReference type="Gene3D" id="3.30.70.1170">
    <property type="entry name" value="Sun protein, domain 3"/>
    <property type="match status" value="1"/>
</dbReference>
<feature type="domain" description="SAM-dependent MTase RsmB/NOP-type" evidence="7">
    <location>
        <begin position="54"/>
        <end position="338"/>
    </location>
</feature>
<gene>
    <name evidence="8" type="ORF">GC250_04085</name>
</gene>
<proteinExistence type="inferred from homology"/>
<sequence>MTSKPEVYLKTYDKIFRYSRLHGDANLSKRFHIMDYMVSRYLEIFREKSDVEQFLNYCQYPLRKTIRYNSLKINKQEFEKVMNENGFKIKRIKDINIGYEIIEMPKKPTLGSTLEYMKGYYHIQSKSSMIPPLMLAPSENDVVLDMAAAPGGKTTEMAQLMSNRGLIMAVERSRCRTKSLQSNINRLGVLNTVIVRTDSVNLRKMNFNFDKILLDAPCSGEGIMYKDPSRKQKTSPADLKQFALNQLKLIETAFNLLKDGGRLVYSTCSIGPEEDEFIINYAVTELGMKVIKNVSFNYSNGIKEFNGISFEESVSQCIRIYPHIHNTEGFFICQLEKE</sequence>
<keyword evidence="5" id="KW-0949">S-adenosyl-L-methionine</keyword>
<dbReference type="InterPro" id="IPR011023">
    <property type="entry name" value="Nop2p"/>
</dbReference>
<dbReference type="InterPro" id="IPR018314">
    <property type="entry name" value="RsmB/NOL1/NOP2-like_CS"/>
</dbReference>
<dbReference type="PROSITE" id="PS01153">
    <property type="entry name" value="NOL1_NOP2_SUN"/>
    <property type="match status" value="1"/>
</dbReference>
<dbReference type="InterPro" id="IPR023267">
    <property type="entry name" value="RCMT"/>
</dbReference>
<dbReference type="Gene3D" id="3.40.50.150">
    <property type="entry name" value="Vaccinia Virus protein VP39"/>
    <property type="match status" value="1"/>
</dbReference>
<dbReference type="CDD" id="cd02440">
    <property type="entry name" value="AdoMet_MTases"/>
    <property type="match status" value="1"/>
</dbReference>
<dbReference type="InterPro" id="IPR031341">
    <property type="entry name" value="Methyltr_RsmF_N"/>
</dbReference>
<dbReference type="Pfam" id="PF17125">
    <property type="entry name" value="Methyltr_RsmF_N"/>
    <property type="match status" value="1"/>
</dbReference>
<evidence type="ECO:0000256" key="5">
    <source>
        <dbReference type="ARBA" id="ARBA00022691"/>
    </source>
</evidence>
<dbReference type="GO" id="GO:0003723">
    <property type="term" value="F:RNA binding"/>
    <property type="evidence" value="ECO:0007669"/>
    <property type="project" value="UniProtKB-KW"/>
</dbReference>
<evidence type="ECO:0000313" key="8">
    <source>
        <dbReference type="EMBL" id="MUN28637.1"/>
    </source>
</evidence>